<dbReference type="EMBL" id="UYRW01009414">
    <property type="protein sequence ID" value="VDM97771.1"/>
    <property type="molecule type" value="Genomic_DNA"/>
</dbReference>
<evidence type="ECO:0000313" key="4">
    <source>
        <dbReference type="WBParaSite" id="nOo.2.0.1.t12012-RA"/>
    </source>
</evidence>
<feature type="compositionally biased region" description="Low complexity" evidence="1">
    <location>
        <begin position="74"/>
        <end position="93"/>
    </location>
</feature>
<reference evidence="2 3" key="2">
    <citation type="submission" date="2018-08" db="EMBL/GenBank/DDBJ databases">
        <authorList>
            <person name="Laetsch R D."/>
            <person name="Stevens L."/>
            <person name="Kumar S."/>
            <person name="Blaxter L. M."/>
        </authorList>
    </citation>
    <scope>NUCLEOTIDE SEQUENCE [LARGE SCALE GENOMIC DNA]</scope>
</reference>
<name>A0A182EV25_ONCOC</name>
<dbReference type="AlphaFoldDB" id="A0A182EV25"/>
<proteinExistence type="predicted"/>
<protein>
    <submittedName>
        <fullName evidence="4">MitMem_reg domain-containing protein</fullName>
    </submittedName>
</protein>
<feature type="region of interest" description="Disordered" evidence="1">
    <location>
        <begin position="73"/>
        <end position="105"/>
    </location>
</feature>
<reference evidence="4" key="1">
    <citation type="submission" date="2016-06" db="UniProtKB">
        <authorList>
            <consortium name="WormBaseParasite"/>
        </authorList>
    </citation>
    <scope>IDENTIFICATION</scope>
</reference>
<dbReference type="STRING" id="42157.A0A182EV25"/>
<evidence type="ECO:0000313" key="3">
    <source>
        <dbReference type="Proteomes" id="UP000271087"/>
    </source>
</evidence>
<dbReference type="Proteomes" id="UP000271087">
    <property type="component" value="Unassembled WGS sequence"/>
</dbReference>
<sequence>AVPSFAMPSAFPPLPVVPRCAGLTVEEVAALDGIEERANTEVLINYIRNIGLLLDTVAMQLQQLISIVQPVSVPTNPAATTNTNTTTPPNDATLPETPTVPSGVIENSAHHSSECACRKIPKDLFNAKKEC</sequence>
<accession>A0A182EV25</accession>
<organism evidence="4">
    <name type="scientific">Onchocerca ochengi</name>
    <name type="common">Filarial nematode worm</name>
    <dbReference type="NCBI Taxonomy" id="42157"/>
    <lineage>
        <taxon>Eukaryota</taxon>
        <taxon>Metazoa</taxon>
        <taxon>Ecdysozoa</taxon>
        <taxon>Nematoda</taxon>
        <taxon>Chromadorea</taxon>
        <taxon>Rhabditida</taxon>
        <taxon>Spirurina</taxon>
        <taxon>Spiruromorpha</taxon>
        <taxon>Filarioidea</taxon>
        <taxon>Onchocercidae</taxon>
        <taxon>Onchocerca</taxon>
    </lineage>
</organism>
<dbReference type="WBParaSite" id="nOo.2.0.1.t12012-RA">
    <property type="protein sequence ID" value="nOo.2.0.1.t12012-RA"/>
    <property type="gene ID" value="nOo.2.0.1.g12012"/>
</dbReference>
<evidence type="ECO:0000256" key="1">
    <source>
        <dbReference type="SAM" id="MobiDB-lite"/>
    </source>
</evidence>
<evidence type="ECO:0000313" key="2">
    <source>
        <dbReference type="EMBL" id="VDM97771.1"/>
    </source>
</evidence>
<keyword evidence="3" id="KW-1185">Reference proteome</keyword>
<gene>
    <name evidence="2" type="ORF">NOO_LOCUS12012</name>
</gene>